<organism evidence="2 3">
    <name type="scientific">Euroglyphus maynei</name>
    <name type="common">Mayne's house dust mite</name>
    <dbReference type="NCBI Taxonomy" id="6958"/>
    <lineage>
        <taxon>Eukaryota</taxon>
        <taxon>Metazoa</taxon>
        <taxon>Ecdysozoa</taxon>
        <taxon>Arthropoda</taxon>
        <taxon>Chelicerata</taxon>
        <taxon>Arachnida</taxon>
        <taxon>Acari</taxon>
        <taxon>Acariformes</taxon>
        <taxon>Sarcoptiformes</taxon>
        <taxon>Astigmata</taxon>
        <taxon>Psoroptidia</taxon>
        <taxon>Analgoidea</taxon>
        <taxon>Pyroglyphidae</taxon>
        <taxon>Pyroglyphinae</taxon>
        <taxon>Euroglyphus</taxon>
    </lineage>
</organism>
<evidence type="ECO:0000313" key="2">
    <source>
        <dbReference type="EMBL" id="OTF72819.1"/>
    </source>
</evidence>
<proteinExistence type="predicted"/>
<feature type="compositionally biased region" description="Basic and acidic residues" evidence="1">
    <location>
        <begin position="1"/>
        <end position="10"/>
    </location>
</feature>
<dbReference type="AlphaFoldDB" id="A0A1Y3AWF2"/>
<protein>
    <submittedName>
        <fullName evidence="2">Uncharacterized protein</fullName>
    </submittedName>
</protein>
<dbReference type="EMBL" id="MUJZ01054447">
    <property type="protein sequence ID" value="OTF72819.1"/>
    <property type="molecule type" value="Genomic_DNA"/>
</dbReference>
<dbReference type="InterPro" id="IPR048682">
    <property type="entry name" value="COG4"/>
</dbReference>
<sequence length="83" mass="9486">MDESMLRKTALDASLTGNNEMPDTCSLEQSFVKLHEAEQNLKSIVMTRFDKAVAHKDAASVERFFKIFPLIKQHKQGLNRFSD</sequence>
<reference evidence="2 3" key="1">
    <citation type="submission" date="2017-03" db="EMBL/GenBank/DDBJ databases">
        <title>Genome Survey of Euroglyphus maynei.</title>
        <authorList>
            <person name="Arlian L.G."/>
            <person name="Morgan M.S."/>
            <person name="Rider S.D."/>
        </authorList>
    </citation>
    <scope>NUCLEOTIDE SEQUENCE [LARGE SCALE GENOMIC DNA]</scope>
    <source>
        <strain evidence="2">Arlian Lab</strain>
        <tissue evidence="2">Whole body</tissue>
    </source>
</reference>
<dbReference type="GO" id="GO:0017119">
    <property type="term" value="C:Golgi transport complex"/>
    <property type="evidence" value="ECO:0007669"/>
    <property type="project" value="TreeGrafter"/>
</dbReference>
<evidence type="ECO:0000256" key="1">
    <source>
        <dbReference type="SAM" id="MobiDB-lite"/>
    </source>
</evidence>
<feature type="region of interest" description="Disordered" evidence="1">
    <location>
        <begin position="1"/>
        <end position="21"/>
    </location>
</feature>
<accession>A0A1Y3AWF2</accession>
<comment type="caution">
    <text evidence="2">The sequence shown here is derived from an EMBL/GenBank/DDBJ whole genome shotgun (WGS) entry which is preliminary data.</text>
</comment>
<dbReference type="GO" id="GO:0007030">
    <property type="term" value="P:Golgi organization"/>
    <property type="evidence" value="ECO:0007669"/>
    <property type="project" value="TreeGrafter"/>
</dbReference>
<evidence type="ECO:0000313" key="3">
    <source>
        <dbReference type="Proteomes" id="UP000194236"/>
    </source>
</evidence>
<dbReference type="Proteomes" id="UP000194236">
    <property type="component" value="Unassembled WGS sequence"/>
</dbReference>
<dbReference type="PANTHER" id="PTHR24016:SF0">
    <property type="entry name" value="CONSERVED OLIGOMERIC GOLGI COMPLEX SUBUNIT 4"/>
    <property type="match status" value="1"/>
</dbReference>
<dbReference type="GO" id="GO:0006890">
    <property type="term" value="P:retrograde vesicle-mediated transport, Golgi to endoplasmic reticulum"/>
    <property type="evidence" value="ECO:0007669"/>
    <property type="project" value="TreeGrafter"/>
</dbReference>
<gene>
    <name evidence="2" type="ORF">BLA29_015308</name>
</gene>
<keyword evidence="3" id="KW-1185">Reference proteome</keyword>
<feature type="non-terminal residue" evidence="2">
    <location>
        <position position="83"/>
    </location>
</feature>
<name>A0A1Y3AWF2_EURMA</name>
<dbReference type="OrthoDB" id="47059at2759"/>
<dbReference type="PANTHER" id="PTHR24016">
    <property type="entry name" value="CONSERVED OLIGOMERIC GOLGI COMPLEX SUBUNIT 4"/>
    <property type="match status" value="1"/>
</dbReference>